<feature type="domain" description="Reverse transcriptase Ty1/copia-type" evidence="1">
    <location>
        <begin position="36"/>
        <end position="220"/>
    </location>
</feature>
<dbReference type="Pfam" id="PF07727">
    <property type="entry name" value="RVT_2"/>
    <property type="match status" value="1"/>
</dbReference>
<dbReference type="eggNOG" id="KOG0017">
    <property type="taxonomic scope" value="Eukaryota"/>
</dbReference>
<dbReference type="Proteomes" id="UP000011115">
    <property type="component" value="Unassembled WGS sequence"/>
</dbReference>
<accession>M1C2H1</accession>
<keyword evidence="3" id="KW-1185">Reference proteome</keyword>
<dbReference type="InParanoid" id="M1C2H1"/>
<dbReference type="PANTHER" id="PTHR43383">
    <property type="entry name" value="NODULIN 6"/>
    <property type="match status" value="1"/>
</dbReference>
<name>M1C2H1_SOLTU</name>
<evidence type="ECO:0000259" key="1">
    <source>
        <dbReference type="Pfam" id="PF07727"/>
    </source>
</evidence>
<dbReference type="HOGENOM" id="CLU_001650_21_5_1"/>
<dbReference type="OMA" id="RSIMRRX"/>
<dbReference type="InterPro" id="IPR013103">
    <property type="entry name" value="RVT_2"/>
</dbReference>
<sequence length="220" mass="25380">MQNISNVREPDSYEEATMNHVWQAAMTQEFEALHTNHTWDLVHLPAGKKEIGCRWIYKIEHKADGSIERFKARLVVKRYTQQAGVDYTETFSPVVIMTTVRTLISVAVKRGWKLYQLDVNNAFLHGYLNEEVYMDAPQGLDTNSSHLVCKLRKYLYGLKQASRQWYDKLTQALESRGFAHSVEDYSLFYKKSDGSSIFLAVYVDDIVVTGTDLNEINNLK</sequence>
<protein>
    <recommendedName>
        <fullName evidence="1">Reverse transcriptase Ty1/copia-type domain-containing protein</fullName>
    </recommendedName>
</protein>
<evidence type="ECO:0000313" key="3">
    <source>
        <dbReference type="Proteomes" id="UP000011115"/>
    </source>
</evidence>
<dbReference type="STRING" id="4113.M1C2H1"/>
<dbReference type="ExpressionAtlas" id="M1C2H1">
    <property type="expression patterns" value="baseline"/>
</dbReference>
<organism evidence="2 3">
    <name type="scientific">Solanum tuberosum</name>
    <name type="common">Potato</name>
    <dbReference type="NCBI Taxonomy" id="4113"/>
    <lineage>
        <taxon>Eukaryota</taxon>
        <taxon>Viridiplantae</taxon>
        <taxon>Streptophyta</taxon>
        <taxon>Embryophyta</taxon>
        <taxon>Tracheophyta</taxon>
        <taxon>Spermatophyta</taxon>
        <taxon>Magnoliopsida</taxon>
        <taxon>eudicotyledons</taxon>
        <taxon>Gunneridae</taxon>
        <taxon>Pentapetalae</taxon>
        <taxon>asterids</taxon>
        <taxon>lamiids</taxon>
        <taxon>Solanales</taxon>
        <taxon>Solanaceae</taxon>
        <taxon>Solanoideae</taxon>
        <taxon>Solaneae</taxon>
        <taxon>Solanum</taxon>
    </lineage>
</organism>
<dbReference type="SUPFAM" id="SSF56672">
    <property type="entry name" value="DNA/RNA polymerases"/>
    <property type="match status" value="1"/>
</dbReference>
<reference evidence="2" key="2">
    <citation type="submission" date="2015-06" db="UniProtKB">
        <authorList>
            <consortium name="EnsemblPlants"/>
        </authorList>
    </citation>
    <scope>IDENTIFICATION</scope>
    <source>
        <strain evidence="2">DM1-3 516 R44</strain>
    </source>
</reference>
<evidence type="ECO:0000313" key="2">
    <source>
        <dbReference type="EnsemblPlants" id="PGSC0003DMT400058317"/>
    </source>
</evidence>
<dbReference type="EnsemblPlants" id="PGSC0003DMT400058317">
    <property type="protein sequence ID" value="PGSC0003DMT400058317"/>
    <property type="gene ID" value="PGSC0003DMG400022648"/>
</dbReference>
<dbReference type="InterPro" id="IPR043502">
    <property type="entry name" value="DNA/RNA_pol_sf"/>
</dbReference>
<dbReference type="PaxDb" id="4113-PGSC0003DMT400058317"/>
<dbReference type="AlphaFoldDB" id="M1C2H1"/>
<dbReference type="Gramene" id="PGSC0003DMT400058317">
    <property type="protein sequence ID" value="PGSC0003DMT400058317"/>
    <property type="gene ID" value="PGSC0003DMG400022648"/>
</dbReference>
<dbReference type="PANTHER" id="PTHR43383:SF2">
    <property type="entry name" value="AMIDOHYDROLASE 2 FAMILY PROTEIN"/>
    <property type="match status" value="1"/>
</dbReference>
<reference evidence="3" key="1">
    <citation type="journal article" date="2011" name="Nature">
        <title>Genome sequence and analysis of the tuber crop potato.</title>
        <authorList>
            <consortium name="The Potato Genome Sequencing Consortium"/>
        </authorList>
    </citation>
    <scope>NUCLEOTIDE SEQUENCE [LARGE SCALE GENOMIC DNA]</scope>
    <source>
        <strain evidence="3">cv. DM1-3 516 R44</strain>
    </source>
</reference>
<proteinExistence type="predicted"/>